<feature type="region of interest" description="Disordered" evidence="3">
    <location>
        <begin position="225"/>
        <end position="327"/>
    </location>
</feature>
<dbReference type="PROSITE" id="PS00973">
    <property type="entry name" value="USP_2"/>
    <property type="match status" value="1"/>
</dbReference>
<feature type="compositionally biased region" description="Basic and acidic residues" evidence="3">
    <location>
        <begin position="1114"/>
        <end position="1128"/>
    </location>
</feature>
<evidence type="ECO:0000256" key="2">
    <source>
        <dbReference type="SAM" id="Coils"/>
    </source>
</evidence>
<name>A0A0D9XU91_9ORYZ</name>
<keyword evidence="2" id="KW-0175">Coiled coil</keyword>
<dbReference type="Pfam" id="PF13968">
    <property type="entry name" value="DUF4220"/>
    <property type="match status" value="1"/>
</dbReference>
<proteinExistence type="inferred from homology"/>
<evidence type="ECO:0000256" key="4">
    <source>
        <dbReference type="SAM" id="Phobius"/>
    </source>
</evidence>
<feature type="transmembrane region" description="Helical" evidence="4">
    <location>
        <begin position="15"/>
        <end position="37"/>
    </location>
</feature>
<dbReference type="GO" id="GO:0016579">
    <property type="term" value="P:protein deubiquitination"/>
    <property type="evidence" value="ECO:0007669"/>
    <property type="project" value="InterPro"/>
</dbReference>
<dbReference type="Pfam" id="PF00443">
    <property type="entry name" value="UCH"/>
    <property type="match status" value="1"/>
</dbReference>
<dbReference type="InterPro" id="IPR025315">
    <property type="entry name" value="DUF4220"/>
</dbReference>
<feature type="transmembrane region" description="Helical" evidence="4">
    <location>
        <begin position="428"/>
        <end position="455"/>
    </location>
</feature>
<keyword evidence="7" id="KW-1185">Reference proteome</keyword>
<dbReference type="Proteomes" id="UP000032180">
    <property type="component" value="Chromosome 11"/>
</dbReference>
<reference evidence="6 7" key="1">
    <citation type="submission" date="2012-08" db="EMBL/GenBank/DDBJ databases">
        <title>Oryza genome evolution.</title>
        <authorList>
            <person name="Wing R.A."/>
        </authorList>
    </citation>
    <scope>NUCLEOTIDE SEQUENCE</scope>
</reference>
<reference evidence="7" key="2">
    <citation type="submission" date="2013-12" db="EMBL/GenBank/DDBJ databases">
        <authorList>
            <person name="Yu Y."/>
            <person name="Lee S."/>
            <person name="de Baynast K."/>
            <person name="Wissotski M."/>
            <person name="Liu L."/>
            <person name="Talag J."/>
            <person name="Goicoechea J."/>
            <person name="Angelova A."/>
            <person name="Jetty R."/>
            <person name="Kudrna D."/>
            <person name="Golser W."/>
            <person name="Rivera L."/>
            <person name="Zhang J."/>
            <person name="Wing R."/>
        </authorList>
    </citation>
    <scope>NUCLEOTIDE SEQUENCE</scope>
</reference>
<dbReference type="SUPFAM" id="SSF54001">
    <property type="entry name" value="Cysteine proteinases"/>
    <property type="match status" value="1"/>
</dbReference>
<feature type="coiled-coil region" evidence="2">
    <location>
        <begin position="744"/>
        <end position="771"/>
    </location>
</feature>
<dbReference type="Pfam" id="PF04578">
    <property type="entry name" value="DUF594"/>
    <property type="match status" value="1"/>
</dbReference>
<dbReference type="InterPro" id="IPR001394">
    <property type="entry name" value="Peptidase_C19_UCH"/>
</dbReference>
<dbReference type="Gramene" id="LPERR11G16330.1">
    <property type="protein sequence ID" value="LPERR11G16330.1"/>
    <property type="gene ID" value="LPERR11G16330"/>
</dbReference>
<evidence type="ECO:0000256" key="1">
    <source>
        <dbReference type="ARBA" id="ARBA00009085"/>
    </source>
</evidence>
<dbReference type="PANTHER" id="PTHR31325">
    <property type="entry name" value="OS01G0798800 PROTEIN-RELATED"/>
    <property type="match status" value="1"/>
</dbReference>
<dbReference type="GO" id="GO:0004843">
    <property type="term" value="F:cysteine-type deubiquitinase activity"/>
    <property type="evidence" value="ECO:0007669"/>
    <property type="project" value="InterPro"/>
</dbReference>
<accession>A0A0D9XU91</accession>
<evidence type="ECO:0000313" key="6">
    <source>
        <dbReference type="EnsemblPlants" id="LPERR11G16330.1"/>
    </source>
</evidence>
<feature type="compositionally biased region" description="Basic and acidic residues" evidence="3">
    <location>
        <begin position="296"/>
        <end position="313"/>
    </location>
</feature>
<dbReference type="InterPro" id="IPR018200">
    <property type="entry name" value="USP_CS"/>
</dbReference>
<dbReference type="STRING" id="77586.A0A0D9XU91"/>
<feature type="compositionally biased region" description="Basic and acidic residues" evidence="3">
    <location>
        <begin position="237"/>
        <end position="259"/>
    </location>
</feature>
<evidence type="ECO:0000313" key="7">
    <source>
        <dbReference type="Proteomes" id="UP000032180"/>
    </source>
</evidence>
<keyword evidence="4" id="KW-0472">Membrane</keyword>
<feature type="domain" description="USP" evidence="5">
    <location>
        <begin position="916"/>
        <end position="1292"/>
    </location>
</feature>
<dbReference type="InterPro" id="IPR028889">
    <property type="entry name" value="USP"/>
</dbReference>
<organism evidence="6 7">
    <name type="scientific">Leersia perrieri</name>
    <dbReference type="NCBI Taxonomy" id="77586"/>
    <lineage>
        <taxon>Eukaryota</taxon>
        <taxon>Viridiplantae</taxon>
        <taxon>Streptophyta</taxon>
        <taxon>Embryophyta</taxon>
        <taxon>Tracheophyta</taxon>
        <taxon>Spermatophyta</taxon>
        <taxon>Magnoliopsida</taxon>
        <taxon>Liliopsida</taxon>
        <taxon>Poales</taxon>
        <taxon>Poaceae</taxon>
        <taxon>BOP clade</taxon>
        <taxon>Oryzoideae</taxon>
        <taxon>Oryzeae</taxon>
        <taxon>Oryzinae</taxon>
        <taxon>Leersia</taxon>
    </lineage>
</organism>
<reference evidence="6" key="3">
    <citation type="submission" date="2015-04" db="UniProtKB">
        <authorList>
            <consortium name="EnsemblPlants"/>
        </authorList>
    </citation>
    <scope>IDENTIFICATION</scope>
</reference>
<keyword evidence="4" id="KW-1133">Transmembrane helix</keyword>
<dbReference type="InterPro" id="IPR007658">
    <property type="entry name" value="DUF594"/>
</dbReference>
<feature type="region of interest" description="Disordered" evidence="3">
    <location>
        <begin position="1114"/>
        <end position="1139"/>
    </location>
</feature>
<comment type="similarity">
    <text evidence="1">Belongs to the peptidase C19 family.</text>
</comment>
<feature type="compositionally biased region" description="Polar residues" evidence="3">
    <location>
        <begin position="261"/>
        <end position="276"/>
    </location>
</feature>
<evidence type="ECO:0000256" key="3">
    <source>
        <dbReference type="SAM" id="MobiDB-lite"/>
    </source>
</evidence>
<evidence type="ECO:0000259" key="5">
    <source>
        <dbReference type="PROSITE" id="PS50235"/>
    </source>
</evidence>
<sequence>MVNSTSTLSILPSEAVYILAWIEFLVVLTTMLFLVMFITDIFRGHFHDIIVKSILGAVNNVSDSMVIYVMGAMQAARFKNQLLPVWAIVLVGFRHSMDFISGHGVPDYQGKRFFEVIIVFKYLGLAFLNRTRVSELAYPLWSLWGLQIVRTLYRFGTRALAFSSAWYGKSSELVSEHMRIDEHRANFIPEECNPETMKGYKYLVYGETRRHIRLQKPRYVLQIDMNPKGRAQAQRQEMIKARNKARGEDKASRGRDRAAHTSGQVENVTEPMNPQGRQPAEREIIVESVSPQTGHPAERGTSTRDPTEREKKYTIGSASPKFPCDQNGSTNTDLESLITLDKIWRCNGALLSSTQGDKFKDLSLAFSLSRLLRSRLEDVKQHKESIPITKKLVVFRIIKEHDPERAFGIMELEMAFINDYFNTRFPMIFWGGLSSLCFSVTLSVATLVVICWLSADISRLYHSHKDEVTHTVHGIHVDRAITWFFMLLMMFKEFWEMVSYLLSDWTRLLLACSYVQKVCRCMRNGLMEKFISSFLTSKIAHHRWHGVIDQHAFLQSYDDSPSVWNLVHTISTGAIRKKEEGTKLEENVKIPESVKHAILKTLRSLDLTHDHLLNVVPTLVAEPRERYRWACSELPTSSHIILVWHIATSLCEIKFASDRGINLSSPGFPLSAMLYLTSFCRHCCCPPQPYLVNENILNGDLKTGYTVANSLSRYCAYLLVAKPDLLPDSFLVPKIVFEDTIKDARRILKGCDSLEKKYKRLMDEASQDIRNSDYNKNVVQKGAKLAKELIDYESEKSCWEILAGVWVDLLVHIAPSWNAEAHKKCLESGGELITHIWTLLWHCGIEKSKLWPVEDVPETQNRNIEINNVQLVKPVWQDAGAWERENKQQMPATTTLDGGHRPLKPGLTNRQGNVVRKMQNLGNTCYLNAALQSLLALDELRVRMLEQDPPPGGSLHLELKKLFMDTSGANYEEGTLVLENLFKLMCSRHEEINQGNMADSNHALHLLLNDLINEEPEGRDFPSTVESLFNGQVVKSVSSKQCGHNSVTTEALVLSLAIPSKKPVSIKECLDLYTTGEVDDWECKDCTATAANASSSQTDTTVDKGQIGQLNSETHQKEQFSCSAEKKTSTPNQDKGKLPFLDGIARRRDQHHNKLEENKIRRVATIKYCINKAPPVLTVQLKRFKFLHDDESGKLEEHVNFQGTLDITEYMDTRYVDNDKYIYCLVAVIVHEGRKLDEGHFFAYVRASRTGGQKRESSDTHSWFLANDEKVEEVSFENVLECEAYILFYERARQ</sequence>
<keyword evidence="4" id="KW-0812">Transmembrane</keyword>
<dbReference type="eggNOG" id="KOG1873">
    <property type="taxonomic scope" value="Eukaryota"/>
</dbReference>
<dbReference type="PROSITE" id="PS50235">
    <property type="entry name" value="USP_3"/>
    <property type="match status" value="1"/>
</dbReference>
<dbReference type="InterPro" id="IPR038765">
    <property type="entry name" value="Papain-like_cys_pep_sf"/>
</dbReference>
<dbReference type="HOGENOM" id="CLU_008877_0_0_1"/>
<dbReference type="Gene3D" id="3.90.70.10">
    <property type="entry name" value="Cysteine proteinases"/>
    <property type="match status" value="1"/>
</dbReference>
<dbReference type="EnsemblPlants" id="LPERR11G16330.1">
    <property type="protein sequence ID" value="LPERR11G16330.1"/>
    <property type="gene ID" value="LPERR11G16330"/>
</dbReference>
<protein>
    <recommendedName>
        <fullName evidence="5">USP domain-containing protein</fullName>
    </recommendedName>
</protein>